<reference evidence="3" key="1">
    <citation type="submission" date="2021-01" db="EMBL/GenBank/DDBJ databases">
        <title>Whole genome shotgun sequence of Spirilliplanes yamanashiensis NBRC 15828.</title>
        <authorList>
            <person name="Komaki H."/>
            <person name="Tamura T."/>
        </authorList>
    </citation>
    <scope>NUCLEOTIDE SEQUENCE</scope>
    <source>
        <strain evidence="3">NBRC 15828</strain>
    </source>
</reference>
<protein>
    <recommendedName>
        <fullName evidence="2">Schlafen AlbA-2 domain-containing protein</fullName>
    </recommendedName>
</protein>
<accession>A0A8J4DMI9</accession>
<evidence type="ECO:0000259" key="2">
    <source>
        <dbReference type="Pfam" id="PF04326"/>
    </source>
</evidence>
<gene>
    <name evidence="3" type="ORF">Sya03_58450</name>
</gene>
<proteinExistence type="predicted"/>
<feature type="region of interest" description="Disordered" evidence="1">
    <location>
        <begin position="33"/>
        <end position="72"/>
    </location>
</feature>
<name>A0A8J4DMI9_9ACTN</name>
<comment type="caution">
    <text evidence="3">The sequence shown here is derived from an EMBL/GenBank/DDBJ whole genome shotgun (WGS) entry which is preliminary data.</text>
</comment>
<keyword evidence="4" id="KW-1185">Reference proteome</keyword>
<dbReference type="AlphaFoldDB" id="A0A8J4DMI9"/>
<evidence type="ECO:0000313" key="4">
    <source>
        <dbReference type="Proteomes" id="UP000652013"/>
    </source>
</evidence>
<dbReference type="InterPro" id="IPR038461">
    <property type="entry name" value="Schlafen_AlbA_2_dom_sf"/>
</dbReference>
<dbReference type="Proteomes" id="UP000652013">
    <property type="component" value="Unassembled WGS sequence"/>
</dbReference>
<evidence type="ECO:0000256" key="1">
    <source>
        <dbReference type="SAM" id="MobiDB-lite"/>
    </source>
</evidence>
<dbReference type="Gene3D" id="3.30.950.30">
    <property type="entry name" value="Schlafen, AAA domain"/>
    <property type="match status" value="1"/>
</dbReference>
<dbReference type="Pfam" id="PF04326">
    <property type="entry name" value="SLFN_AlbA_2"/>
    <property type="match status" value="1"/>
</dbReference>
<feature type="domain" description="Schlafen AlbA-2" evidence="2">
    <location>
        <begin position="2"/>
        <end position="39"/>
    </location>
</feature>
<organism evidence="3 4">
    <name type="scientific">Spirilliplanes yamanashiensis</name>
    <dbReference type="NCBI Taxonomy" id="42233"/>
    <lineage>
        <taxon>Bacteria</taxon>
        <taxon>Bacillati</taxon>
        <taxon>Actinomycetota</taxon>
        <taxon>Actinomycetes</taxon>
        <taxon>Micromonosporales</taxon>
        <taxon>Micromonosporaceae</taxon>
        <taxon>Spirilliplanes</taxon>
    </lineage>
</organism>
<evidence type="ECO:0000313" key="3">
    <source>
        <dbReference type="EMBL" id="GIJ06493.1"/>
    </source>
</evidence>
<dbReference type="EMBL" id="BOOY01000042">
    <property type="protein sequence ID" value="GIJ06493.1"/>
    <property type="molecule type" value="Genomic_DNA"/>
</dbReference>
<sequence>MEDDETEFKSSVPPPALIAQQFAAFANSRGGHLYLGIREGPSSSPASRERESSGVERTPCTSPDAELREASG</sequence>
<dbReference type="RefSeq" id="WP_203941666.1">
    <property type="nucleotide sequence ID" value="NZ_BAAAGJ010000015.1"/>
</dbReference>
<dbReference type="InterPro" id="IPR007421">
    <property type="entry name" value="Schlafen_AlbA_2_dom"/>
</dbReference>